<sequence length="113" mass="12149">MVCSGPSPPPKRSRRVSPRTADGLIVAILLGPWAAVASAQTTALDCIPPPLPYADLPAGVVDAYRDQLRLDYSECFDAAQRYLQCLARAEATARTEIDTAVADYTRRLGDGDN</sequence>
<gene>
    <name evidence="1" type="ORF">ATO3_27800</name>
</gene>
<evidence type="ECO:0000313" key="2">
    <source>
        <dbReference type="Proteomes" id="UP000215377"/>
    </source>
</evidence>
<evidence type="ECO:0000313" key="1">
    <source>
        <dbReference type="EMBL" id="OWU66521.1"/>
    </source>
</evidence>
<reference evidence="1 2" key="1">
    <citation type="submission" date="2013-04" db="EMBL/GenBank/DDBJ databases">
        <title>Oceanicola sp. 22II1-22F33 Genome Sequencing.</title>
        <authorList>
            <person name="Lai Q."/>
            <person name="Li G."/>
            <person name="Shao Z."/>
        </authorList>
    </citation>
    <scope>NUCLEOTIDE SEQUENCE [LARGE SCALE GENOMIC DNA]</scope>
    <source>
        <strain evidence="1 2">22II1-22F33</strain>
    </source>
</reference>
<proteinExistence type="predicted"/>
<dbReference type="AlphaFoldDB" id="A0A225NAT2"/>
<organism evidence="1 2">
    <name type="scientific">Marinibacterium profundimaris</name>
    <dbReference type="NCBI Taxonomy" id="1679460"/>
    <lineage>
        <taxon>Bacteria</taxon>
        <taxon>Pseudomonadati</taxon>
        <taxon>Pseudomonadota</taxon>
        <taxon>Alphaproteobacteria</taxon>
        <taxon>Rhodobacterales</taxon>
        <taxon>Paracoccaceae</taxon>
        <taxon>Marinibacterium</taxon>
    </lineage>
</organism>
<name>A0A225NAT2_9RHOB</name>
<accession>A0A225NAT2</accession>
<dbReference type="EMBL" id="AQQR01000043">
    <property type="protein sequence ID" value="OWU66521.1"/>
    <property type="molecule type" value="Genomic_DNA"/>
</dbReference>
<dbReference type="Proteomes" id="UP000215377">
    <property type="component" value="Unassembled WGS sequence"/>
</dbReference>
<protein>
    <submittedName>
        <fullName evidence="1">Uncharacterized protein</fullName>
    </submittedName>
</protein>
<comment type="caution">
    <text evidence="1">The sequence shown here is derived from an EMBL/GenBank/DDBJ whole genome shotgun (WGS) entry which is preliminary data.</text>
</comment>
<keyword evidence="2" id="KW-1185">Reference proteome</keyword>